<organism evidence="2 3">
    <name type="scientific">Xanthomonas hyacinthi</name>
    <dbReference type="NCBI Taxonomy" id="56455"/>
    <lineage>
        <taxon>Bacteria</taxon>
        <taxon>Pseudomonadati</taxon>
        <taxon>Pseudomonadota</taxon>
        <taxon>Gammaproteobacteria</taxon>
        <taxon>Lysobacterales</taxon>
        <taxon>Lysobacteraceae</taxon>
        <taxon>Xanthomonas</taxon>
    </lineage>
</organism>
<evidence type="ECO:0000313" key="2">
    <source>
        <dbReference type="EMBL" id="PPU95372.1"/>
    </source>
</evidence>
<dbReference type="EMBL" id="MDEG01000029">
    <property type="protein sequence ID" value="PPU95372.1"/>
    <property type="molecule type" value="Genomic_DNA"/>
</dbReference>
<name>A0A2S7EQH5_9XANT</name>
<dbReference type="Proteomes" id="UP000238261">
    <property type="component" value="Unassembled WGS sequence"/>
</dbReference>
<comment type="caution">
    <text evidence="2">The sequence shown here is derived from an EMBL/GenBank/DDBJ whole genome shotgun (WGS) entry which is preliminary data.</text>
</comment>
<dbReference type="SUPFAM" id="SSF56112">
    <property type="entry name" value="Protein kinase-like (PK-like)"/>
    <property type="match status" value="1"/>
</dbReference>
<dbReference type="AlphaFoldDB" id="A0A2S7EQH5"/>
<feature type="domain" description="Aminoglycoside phosphotransferase" evidence="1">
    <location>
        <begin position="1"/>
        <end position="102"/>
    </location>
</feature>
<dbReference type="InterPro" id="IPR002575">
    <property type="entry name" value="Aminoglycoside_PTrfase"/>
</dbReference>
<dbReference type="Pfam" id="PF01636">
    <property type="entry name" value="APH"/>
    <property type="match status" value="1"/>
</dbReference>
<accession>A0A2S7EQH5</accession>
<protein>
    <recommendedName>
        <fullName evidence="1">Aminoglycoside phosphotransferase domain-containing protein</fullName>
    </recommendedName>
</protein>
<gene>
    <name evidence="2" type="ORF">XhyaCFBP1156_19170</name>
</gene>
<sequence>MGELMRELHGVAFDDAIAIRVDWRHYIDTFIADCTARHRRNAMPAHLAEQALPHLAAAGDFSPPAQPRLIHMDIHPWNLLARNAQGHWTLSGLIDFGDAIVGNNDLFEALTPPIFMAQSNPLLVKALLDACGLLDVCDAPTLRRQLKLMATALIRPDSDLGFCMQQVPIDGPRATWEQIALQIFPVRVEAAGEIAWSAMARSIAGAASGGARCQRSRPATWAVRRTARKPNTTSLSGRVEATACHQCAALRFA</sequence>
<dbReference type="InterPro" id="IPR011009">
    <property type="entry name" value="Kinase-like_dom_sf"/>
</dbReference>
<dbReference type="Gene3D" id="3.90.1200.10">
    <property type="match status" value="1"/>
</dbReference>
<evidence type="ECO:0000313" key="3">
    <source>
        <dbReference type="Proteomes" id="UP000238261"/>
    </source>
</evidence>
<keyword evidence="3" id="KW-1185">Reference proteome</keyword>
<evidence type="ECO:0000259" key="1">
    <source>
        <dbReference type="Pfam" id="PF01636"/>
    </source>
</evidence>
<proteinExistence type="predicted"/>
<reference evidence="3" key="1">
    <citation type="submission" date="2016-08" db="EMBL/GenBank/DDBJ databases">
        <authorList>
            <person name="Merda D."/>
            <person name="Briand M."/>
            <person name="Taghouti G."/>
            <person name="Carrere S."/>
            <person name="Gouzy J."/>
            <person name="Portier P."/>
            <person name="Jacques M.-A."/>
            <person name="Fischer-Le Saux M."/>
        </authorList>
    </citation>
    <scope>NUCLEOTIDE SEQUENCE [LARGE SCALE GENOMIC DNA]</scope>
    <source>
        <strain evidence="3">CFBP1156</strain>
    </source>
</reference>